<evidence type="ECO:0000313" key="3">
    <source>
        <dbReference type="Proteomes" id="UP000198584"/>
    </source>
</evidence>
<dbReference type="InterPro" id="IPR007863">
    <property type="entry name" value="Peptidase_M16_C"/>
</dbReference>
<dbReference type="PANTHER" id="PTHR11851">
    <property type="entry name" value="METALLOPROTEASE"/>
    <property type="match status" value="1"/>
</dbReference>
<keyword evidence="3" id="KW-1185">Reference proteome</keyword>
<dbReference type="EMBL" id="FNQR01000013">
    <property type="protein sequence ID" value="SEB02271.1"/>
    <property type="molecule type" value="Genomic_DNA"/>
</dbReference>
<dbReference type="Pfam" id="PF05193">
    <property type="entry name" value="Peptidase_M16_C"/>
    <property type="match status" value="1"/>
</dbReference>
<proteinExistence type="predicted"/>
<dbReference type="OrthoDB" id="9762085at2"/>
<gene>
    <name evidence="2" type="ORF">SAMN05421743_11322</name>
</gene>
<evidence type="ECO:0000313" key="2">
    <source>
        <dbReference type="EMBL" id="SEB02271.1"/>
    </source>
</evidence>
<dbReference type="InterPro" id="IPR050361">
    <property type="entry name" value="MPP/UQCRC_Complex"/>
</dbReference>
<dbReference type="Proteomes" id="UP000198584">
    <property type="component" value="Unassembled WGS sequence"/>
</dbReference>
<feature type="domain" description="Peptidase M16 C-terminal" evidence="1">
    <location>
        <begin position="184"/>
        <end position="359"/>
    </location>
</feature>
<dbReference type="PANTHER" id="PTHR11851:SF186">
    <property type="entry name" value="INACTIVE METALLOPROTEASE YMFF-RELATED"/>
    <property type="match status" value="1"/>
</dbReference>
<dbReference type="RefSeq" id="WP_093045750.1">
    <property type="nucleotide sequence ID" value="NZ_FNQR01000013.1"/>
</dbReference>
<evidence type="ECO:0000259" key="1">
    <source>
        <dbReference type="Pfam" id="PF05193"/>
    </source>
</evidence>
<dbReference type="AlphaFoldDB" id="A0A1H4FYT5"/>
<name>A0A1H4FYT5_9BACI</name>
<organism evidence="2 3">
    <name type="scientific">Thalassobacillus cyri</name>
    <dbReference type="NCBI Taxonomy" id="571932"/>
    <lineage>
        <taxon>Bacteria</taxon>
        <taxon>Bacillati</taxon>
        <taxon>Bacillota</taxon>
        <taxon>Bacilli</taxon>
        <taxon>Bacillales</taxon>
        <taxon>Bacillaceae</taxon>
        <taxon>Thalassobacillus</taxon>
    </lineage>
</organism>
<dbReference type="STRING" id="571932.SAMN05421743_11322"/>
<accession>A0A1H4FYT5</accession>
<sequence>MKITKEKMLEKKGYRLHILPSKKYKTINIVAKFKSDLKKDWMTKRALLPMVLQKATQNHSSPRQLQSALENLYGTILSSDGTKKGENHVISFRMEVANEAYLNDQTPLLEEALHLLHDVLFNPKTENGAFDEKIFNREKQTLEQKITSIKDDKMSYANMRLIDNMCKEEPYSYHVHGYPEDLEKLTAADLYEYYQTFITTDLLDVYVIGDFDESETERLMDKYFTREQSSNDTNITQNSTTPNIDESQEIIEQDELNQGKLHLGFRTHTTFGDEDYYALQIFNGLFGGFPSSKLFMNVREKHSLAYYAASRFESHKGLLLVFSGIAPNDYDQAKTIILEQVEAMRKGEFSEEEVEQTKELVINQLLETMDSAQGLIEILYHQVLSGHMIEAEELVNNIRYVSKQEVIDMAAKIELDTIYFLTSKEGGAQ</sequence>
<dbReference type="Gene3D" id="3.30.830.10">
    <property type="entry name" value="Metalloenzyme, LuxS/M16 peptidase-like"/>
    <property type="match status" value="2"/>
</dbReference>
<dbReference type="SUPFAM" id="SSF63411">
    <property type="entry name" value="LuxS/MPP-like metallohydrolase"/>
    <property type="match status" value="2"/>
</dbReference>
<dbReference type="InterPro" id="IPR011249">
    <property type="entry name" value="Metalloenz_LuxS/M16"/>
</dbReference>
<protein>
    <submittedName>
        <fullName evidence="2">Predicted Zn-dependent peptidase</fullName>
    </submittedName>
</protein>
<dbReference type="GO" id="GO:0046872">
    <property type="term" value="F:metal ion binding"/>
    <property type="evidence" value="ECO:0007669"/>
    <property type="project" value="InterPro"/>
</dbReference>
<dbReference type="NCBIfam" id="NF047422">
    <property type="entry name" value="YfmF_fam"/>
    <property type="match status" value="1"/>
</dbReference>
<reference evidence="2 3" key="1">
    <citation type="submission" date="2016-10" db="EMBL/GenBank/DDBJ databases">
        <authorList>
            <person name="de Groot N.N."/>
        </authorList>
    </citation>
    <scope>NUCLEOTIDE SEQUENCE [LARGE SCALE GENOMIC DNA]</scope>
    <source>
        <strain evidence="2 3">CCM7597</strain>
    </source>
</reference>